<comment type="caution">
    <text evidence="3">The sequence shown here is derived from an EMBL/GenBank/DDBJ whole genome shotgun (WGS) entry which is preliminary data.</text>
</comment>
<accession>A0A9P9E7Z9</accession>
<gene>
    <name evidence="3" type="ORF">B0J11DRAFT_224195</name>
</gene>
<dbReference type="EMBL" id="JAGMWT010000003">
    <property type="protein sequence ID" value="KAH7132336.1"/>
    <property type="molecule type" value="Genomic_DNA"/>
</dbReference>
<organism evidence="3 4">
    <name type="scientific">Dendryphion nanum</name>
    <dbReference type="NCBI Taxonomy" id="256645"/>
    <lineage>
        <taxon>Eukaryota</taxon>
        <taxon>Fungi</taxon>
        <taxon>Dikarya</taxon>
        <taxon>Ascomycota</taxon>
        <taxon>Pezizomycotina</taxon>
        <taxon>Dothideomycetes</taxon>
        <taxon>Pleosporomycetidae</taxon>
        <taxon>Pleosporales</taxon>
        <taxon>Torulaceae</taxon>
        <taxon>Dendryphion</taxon>
    </lineage>
</organism>
<protein>
    <submittedName>
        <fullName evidence="3">Uncharacterized protein</fullName>
    </submittedName>
</protein>
<keyword evidence="4" id="KW-1185">Reference proteome</keyword>
<evidence type="ECO:0000256" key="1">
    <source>
        <dbReference type="SAM" id="MobiDB-lite"/>
    </source>
</evidence>
<name>A0A9P9E7Z9_9PLEO</name>
<dbReference type="Proteomes" id="UP000700596">
    <property type="component" value="Unassembled WGS sequence"/>
</dbReference>
<feature type="transmembrane region" description="Helical" evidence="2">
    <location>
        <begin position="29"/>
        <end position="52"/>
    </location>
</feature>
<keyword evidence="2" id="KW-0472">Membrane</keyword>
<dbReference type="AlphaFoldDB" id="A0A9P9E7Z9"/>
<evidence type="ECO:0000313" key="4">
    <source>
        <dbReference type="Proteomes" id="UP000700596"/>
    </source>
</evidence>
<evidence type="ECO:0000313" key="3">
    <source>
        <dbReference type="EMBL" id="KAH7132336.1"/>
    </source>
</evidence>
<evidence type="ECO:0000256" key="2">
    <source>
        <dbReference type="SAM" id="Phobius"/>
    </source>
</evidence>
<keyword evidence="2" id="KW-0812">Transmembrane</keyword>
<proteinExistence type="predicted"/>
<feature type="region of interest" description="Disordered" evidence="1">
    <location>
        <begin position="111"/>
        <end position="133"/>
    </location>
</feature>
<sequence>MLKGDDRSKLLFSKRKERPASIHLTHSRLVSFCLVLSRLVFVVVVVIVGEAVAAKSSLVVLLFSVRLAHFLSPFAAHTVPIQYRYSTVLPPSYSHANAFVIPHVLPSNSSTATATPTRAHRASPTHPIQQAGQPTAGYFNHRRPRPVPDPSPPLPLPSLPCCPLYSLSLSLRGRSRYNYKYISSQCCAAVVVVGGGGIVNSHPLDTLQGLLSRAAEQQYIVHATAPHCTIRPPAIVLCLVTRQLVSFPFFPKPYLHRNAGCHSPGPASSAQAIASKLPPRRCMI</sequence>
<keyword evidence="2" id="KW-1133">Transmembrane helix</keyword>
<reference evidence="3" key="1">
    <citation type="journal article" date="2021" name="Nat. Commun.">
        <title>Genetic determinants of endophytism in the Arabidopsis root mycobiome.</title>
        <authorList>
            <person name="Mesny F."/>
            <person name="Miyauchi S."/>
            <person name="Thiergart T."/>
            <person name="Pickel B."/>
            <person name="Atanasova L."/>
            <person name="Karlsson M."/>
            <person name="Huettel B."/>
            <person name="Barry K.W."/>
            <person name="Haridas S."/>
            <person name="Chen C."/>
            <person name="Bauer D."/>
            <person name="Andreopoulos W."/>
            <person name="Pangilinan J."/>
            <person name="LaButti K."/>
            <person name="Riley R."/>
            <person name="Lipzen A."/>
            <person name="Clum A."/>
            <person name="Drula E."/>
            <person name="Henrissat B."/>
            <person name="Kohler A."/>
            <person name="Grigoriev I.V."/>
            <person name="Martin F.M."/>
            <person name="Hacquard S."/>
        </authorList>
    </citation>
    <scope>NUCLEOTIDE SEQUENCE</scope>
    <source>
        <strain evidence="3">MPI-CAGE-CH-0243</strain>
    </source>
</reference>